<proteinExistence type="predicted"/>
<protein>
    <recommendedName>
        <fullName evidence="2">CxC2-like cysteine cluster KDZ transposase-associated domain-containing protein</fullName>
    </recommendedName>
</protein>
<organism evidence="3 4">
    <name type="scientific">Phlebiopsis gigantea (strain 11061_1 CR5-6)</name>
    <name type="common">White-rot fungus</name>
    <name type="synonym">Peniophora gigantea</name>
    <dbReference type="NCBI Taxonomy" id="745531"/>
    <lineage>
        <taxon>Eukaryota</taxon>
        <taxon>Fungi</taxon>
        <taxon>Dikarya</taxon>
        <taxon>Basidiomycota</taxon>
        <taxon>Agaricomycotina</taxon>
        <taxon>Agaricomycetes</taxon>
        <taxon>Polyporales</taxon>
        <taxon>Phanerochaetaceae</taxon>
        <taxon>Phlebiopsis</taxon>
    </lineage>
</organism>
<evidence type="ECO:0000313" key="4">
    <source>
        <dbReference type="Proteomes" id="UP000053257"/>
    </source>
</evidence>
<evidence type="ECO:0000256" key="1">
    <source>
        <dbReference type="SAM" id="MobiDB-lite"/>
    </source>
</evidence>
<feature type="domain" description="CxC2-like cysteine cluster KDZ transposase-associated" evidence="2">
    <location>
        <begin position="2"/>
        <end position="69"/>
    </location>
</feature>
<dbReference type="InterPro" id="IPR040521">
    <property type="entry name" value="KDZ"/>
</dbReference>
<dbReference type="AlphaFoldDB" id="A0A0C3NEI4"/>
<name>A0A0C3NEI4_PHLG1</name>
<dbReference type="InterPro" id="IPR041457">
    <property type="entry name" value="CxC2_KDZ-assoc"/>
</dbReference>
<dbReference type="HOGENOM" id="CLU_003703_12_0_1"/>
<gene>
    <name evidence="3" type="ORF">PHLGIDRAFT_78179</name>
</gene>
<feature type="region of interest" description="Disordered" evidence="1">
    <location>
        <begin position="429"/>
        <end position="450"/>
    </location>
</feature>
<keyword evidence="4" id="KW-1185">Reference proteome</keyword>
<evidence type="ECO:0000313" key="3">
    <source>
        <dbReference type="EMBL" id="KIP03039.1"/>
    </source>
</evidence>
<dbReference type="Pfam" id="PF18758">
    <property type="entry name" value="KDZ"/>
    <property type="match status" value="1"/>
</dbReference>
<dbReference type="PANTHER" id="PTHR33096:SF1">
    <property type="entry name" value="CXC1-LIKE CYSTEINE CLUSTER ASSOCIATED WITH KDZ TRANSPOSASES DOMAIN-CONTAINING PROTEIN"/>
    <property type="match status" value="1"/>
</dbReference>
<dbReference type="OrthoDB" id="2742161at2759"/>
<evidence type="ECO:0000259" key="2">
    <source>
        <dbReference type="Pfam" id="PF18803"/>
    </source>
</evidence>
<reference evidence="3 4" key="1">
    <citation type="journal article" date="2014" name="PLoS Genet.">
        <title>Analysis of the Phlebiopsis gigantea genome, transcriptome and secretome provides insight into its pioneer colonization strategies of wood.</title>
        <authorList>
            <person name="Hori C."/>
            <person name="Ishida T."/>
            <person name="Igarashi K."/>
            <person name="Samejima M."/>
            <person name="Suzuki H."/>
            <person name="Master E."/>
            <person name="Ferreira P."/>
            <person name="Ruiz-Duenas F.J."/>
            <person name="Held B."/>
            <person name="Canessa P."/>
            <person name="Larrondo L.F."/>
            <person name="Schmoll M."/>
            <person name="Druzhinina I.S."/>
            <person name="Kubicek C.P."/>
            <person name="Gaskell J.A."/>
            <person name="Kersten P."/>
            <person name="St John F."/>
            <person name="Glasner J."/>
            <person name="Sabat G."/>
            <person name="Splinter BonDurant S."/>
            <person name="Syed K."/>
            <person name="Yadav J."/>
            <person name="Mgbeahuruike A.C."/>
            <person name="Kovalchuk A."/>
            <person name="Asiegbu F.O."/>
            <person name="Lackner G."/>
            <person name="Hoffmeister D."/>
            <person name="Rencoret J."/>
            <person name="Gutierrez A."/>
            <person name="Sun H."/>
            <person name="Lindquist E."/>
            <person name="Barry K."/>
            <person name="Riley R."/>
            <person name="Grigoriev I.V."/>
            <person name="Henrissat B."/>
            <person name="Kues U."/>
            <person name="Berka R.M."/>
            <person name="Martinez A.T."/>
            <person name="Covert S.F."/>
            <person name="Blanchette R.A."/>
            <person name="Cullen D."/>
        </authorList>
    </citation>
    <scope>NUCLEOTIDE SEQUENCE [LARGE SCALE GENOMIC DNA]</scope>
    <source>
        <strain evidence="3 4">11061_1 CR5-6</strain>
    </source>
</reference>
<dbReference type="Pfam" id="PF18803">
    <property type="entry name" value="CxC2"/>
    <property type="match status" value="1"/>
</dbReference>
<dbReference type="PANTHER" id="PTHR33096">
    <property type="entry name" value="CXC2 DOMAIN-CONTAINING PROTEIN"/>
    <property type="match status" value="1"/>
</dbReference>
<sequence length="450" mass="50430">MTFCHCRDQKTGARVPDATQLLRIGFWPASWDTPQTAFTLQVLDTFSLLSNQAHVNAYDYIESLRRKTDFAYRTFSHITSIKREGKALKDLVYGSLAILCPACPQPDENMDPNWRARKEEERFSFLDALFYAVDGNFHASLKDKPLDEEDVPLTKGAAYFANEEAFGAYTETLGPLEPEPSTCNQFAAMGLGPHWGRVSGTVGLFCARHQFVLPGGHVDLQKGERFANVDFAVVSGLQHWMELLMHVSAYDINCQYQLHFRERLSGLANVYARLNKMHVISDNFTKLFPWTLAGVGKFHLAGHKASCRFLWSFHFLPGSAMTDGEAAERMWAVLNFLGLRTREMNPGHRHDIINWFYGYLNVKRLHGMCKSVDQSFKTVYSRRGGSGVPRKQIPRSGQALCTVLRRPAQPGGLNQGPLWVAEAAGMEGRRGRVQAQGGEPGRARGAGEPL</sequence>
<accession>A0A0C3NEI4</accession>
<dbReference type="EMBL" id="KN840637">
    <property type="protein sequence ID" value="KIP03039.1"/>
    <property type="molecule type" value="Genomic_DNA"/>
</dbReference>
<dbReference type="Proteomes" id="UP000053257">
    <property type="component" value="Unassembled WGS sequence"/>
</dbReference>